<keyword evidence="7 9" id="KW-0496">Mitochondrion</keyword>
<evidence type="ECO:0000256" key="1">
    <source>
        <dbReference type="ARBA" id="ARBA00005882"/>
    </source>
</evidence>
<reference evidence="10 11" key="1">
    <citation type="journal article" date="2018" name="Mol. Biol. Evol.">
        <title>Broad Genomic Sampling Reveals a Smut Pathogenic Ancestry of the Fungal Clade Ustilaginomycotina.</title>
        <authorList>
            <person name="Kijpornyongpan T."/>
            <person name="Mondo S.J."/>
            <person name="Barry K."/>
            <person name="Sandor L."/>
            <person name="Lee J."/>
            <person name="Lipzen A."/>
            <person name="Pangilinan J."/>
            <person name="LaButti K."/>
            <person name="Hainaut M."/>
            <person name="Henrissat B."/>
            <person name="Grigoriev I.V."/>
            <person name="Spatafora J.W."/>
            <person name="Aime M.C."/>
        </authorList>
    </citation>
    <scope>NUCLEOTIDE SEQUENCE [LARGE SCALE GENOMIC DNA]</scope>
    <source>
        <strain evidence="10 11">MCA 3882</strain>
    </source>
</reference>
<dbReference type="GeneID" id="37018318"/>
<keyword evidence="4 9" id="KW-0999">Mitochondrion inner membrane</keyword>
<dbReference type="STRING" id="1280837.A0A316VBP4"/>
<sequence>MFARTSLRSLVRSPISGSSSRTLSTSAILRDQQAPAQVGTGERNLIKEQEERDVQAVEAEIVNDAPAELQQRTVRIYKPAKTANSSGKAGTSFWRVDFDILSGSARWENPLMGWASSGDYMQGTFLKFRTREDAIHFCEKQNWPYYIQTPHKARIGPKSYAANYSYSPGKLRVHHTK</sequence>
<keyword evidence="2 9" id="KW-0813">Transport</keyword>
<keyword evidence="3 9" id="KW-0679">Respiratory chain</keyword>
<evidence type="ECO:0000256" key="6">
    <source>
        <dbReference type="ARBA" id="ARBA00022982"/>
    </source>
</evidence>
<keyword evidence="11" id="KW-1185">Reference proteome</keyword>
<dbReference type="FunFam" id="3.30.160.190:FF:000001">
    <property type="entry name" value="NADH-ubiquinone oxidoreductase 21 kDa subunit mitochondrial"/>
    <property type="match status" value="1"/>
</dbReference>
<evidence type="ECO:0000256" key="5">
    <source>
        <dbReference type="ARBA" id="ARBA00022946"/>
    </source>
</evidence>
<keyword evidence="6 9" id="KW-0249">Electron transport</keyword>
<comment type="similarity">
    <text evidence="1 9">Belongs to the complex I NDUFS4 subunit family.</text>
</comment>
<dbReference type="GO" id="GO:0005743">
    <property type="term" value="C:mitochondrial inner membrane"/>
    <property type="evidence" value="ECO:0007669"/>
    <property type="project" value="UniProtKB-SubCell"/>
</dbReference>
<comment type="function">
    <text evidence="9">Accessory subunit of the mitochondrial membrane respiratory chain NADH dehydrogenase (Complex I), that is believed not to be involved in catalysis. Complex I functions in the transfer of electrons from NADH to the respiratory chain. The immediate electron acceptor for the enzyme is believed to be ubiquinone.</text>
</comment>
<evidence type="ECO:0000256" key="2">
    <source>
        <dbReference type="ARBA" id="ARBA00022448"/>
    </source>
</evidence>
<protein>
    <recommendedName>
        <fullName evidence="9">NADH dehydrogenase [ubiquinone] iron-sulfur protein 4, mitochondrial</fullName>
    </recommendedName>
</protein>
<evidence type="ECO:0000256" key="3">
    <source>
        <dbReference type="ARBA" id="ARBA00022660"/>
    </source>
</evidence>
<dbReference type="Gene3D" id="3.30.160.190">
    <property type="entry name" value="atu1810 like domain"/>
    <property type="match status" value="1"/>
</dbReference>
<dbReference type="InParanoid" id="A0A316VBP4"/>
<dbReference type="RefSeq" id="XP_025355351.1">
    <property type="nucleotide sequence ID" value="XM_025496537.1"/>
</dbReference>
<evidence type="ECO:0000313" key="10">
    <source>
        <dbReference type="EMBL" id="PWN35049.1"/>
    </source>
</evidence>
<evidence type="ECO:0000313" key="11">
    <source>
        <dbReference type="Proteomes" id="UP000245771"/>
    </source>
</evidence>
<proteinExistence type="inferred from homology"/>
<organism evidence="10 11">
    <name type="scientific">Meira miltonrushii</name>
    <dbReference type="NCBI Taxonomy" id="1280837"/>
    <lineage>
        <taxon>Eukaryota</taxon>
        <taxon>Fungi</taxon>
        <taxon>Dikarya</taxon>
        <taxon>Basidiomycota</taxon>
        <taxon>Ustilaginomycotina</taxon>
        <taxon>Exobasidiomycetes</taxon>
        <taxon>Exobasidiales</taxon>
        <taxon>Brachybasidiaceae</taxon>
        <taxon>Meira</taxon>
    </lineage>
</organism>
<dbReference type="AlphaFoldDB" id="A0A316VBP4"/>
<dbReference type="InterPro" id="IPR006885">
    <property type="entry name" value="NADH_UbQ_FeS_4_mit-like"/>
</dbReference>
<evidence type="ECO:0000256" key="8">
    <source>
        <dbReference type="ARBA" id="ARBA00023136"/>
    </source>
</evidence>
<dbReference type="InterPro" id="IPR038532">
    <property type="entry name" value="NDUFS4-like_sf"/>
</dbReference>
<dbReference type="Pfam" id="PF04800">
    <property type="entry name" value="NDUS4"/>
    <property type="match status" value="1"/>
</dbReference>
<gene>
    <name evidence="10" type="ORF">FA14DRAFT_122835</name>
</gene>
<comment type="subcellular location">
    <subcellularLocation>
        <location evidence="9">Mitochondrion inner membrane</location>
        <topology evidence="9">Peripheral membrane protein</topology>
        <orientation evidence="9">Matrix side</orientation>
    </subcellularLocation>
</comment>
<dbReference type="OrthoDB" id="3089at2759"/>
<dbReference type="PANTHER" id="PTHR12219:SF8">
    <property type="entry name" value="NADH DEHYDROGENASE [UBIQUINONE] IRON-SULFUR PROTEIN 4, MITOCHONDRIAL"/>
    <property type="match status" value="1"/>
</dbReference>
<dbReference type="GO" id="GO:0022900">
    <property type="term" value="P:electron transport chain"/>
    <property type="evidence" value="ECO:0007669"/>
    <property type="project" value="InterPro"/>
</dbReference>
<keyword evidence="5 9" id="KW-0809">Transit peptide</keyword>
<dbReference type="PANTHER" id="PTHR12219">
    <property type="entry name" value="NADH-UBIQUINONE OXIDOREDUCTASE"/>
    <property type="match status" value="1"/>
</dbReference>
<name>A0A316VBP4_9BASI</name>
<dbReference type="Proteomes" id="UP000245771">
    <property type="component" value="Unassembled WGS sequence"/>
</dbReference>
<evidence type="ECO:0000256" key="4">
    <source>
        <dbReference type="ARBA" id="ARBA00022792"/>
    </source>
</evidence>
<evidence type="ECO:0000256" key="9">
    <source>
        <dbReference type="RuleBase" id="RU367010"/>
    </source>
</evidence>
<dbReference type="EMBL" id="KZ819603">
    <property type="protein sequence ID" value="PWN35049.1"/>
    <property type="molecule type" value="Genomic_DNA"/>
</dbReference>
<evidence type="ECO:0000256" key="7">
    <source>
        <dbReference type="ARBA" id="ARBA00023128"/>
    </source>
</evidence>
<keyword evidence="8 9" id="KW-0472">Membrane</keyword>
<accession>A0A316VBP4</accession>